<name>A0ABQ3WZ24_9ACTN</name>
<sequence>MILRPRPDTDPGERVVTGKTYATSFNHDTATWQRSGSPGAGYVEVAAIPDGGAAIRNSEDPETILFFTKAEWEAFKGGVKDREFDL</sequence>
<protein>
    <recommendedName>
        <fullName evidence="1">DUF397 domain-containing protein</fullName>
    </recommendedName>
</protein>
<gene>
    <name evidence="2" type="ORF">Aca07nite_88210</name>
</gene>
<dbReference type="EMBL" id="BOMF01000189">
    <property type="protein sequence ID" value="GID51546.1"/>
    <property type="molecule type" value="Genomic_DNA"/>
</dbReference>
<comment type="caution">
    <text evidence="2">The sequence shown here is derived from an EMBL/GenBank/DDBJ whole genome shotgun (WGS) entry which is preliminary data.</text>
</comment>
<organism evidence="2">
    <name type="scientific">Actinoplanes campanulatus</name>
    <dbReference type="NCBI Taxonomy" id="113559"/>
    <lineage>
        <taxon>Bacteria</taxon>
        <taxon>Bacillati</taxon>
        <taxon>Actinomycetota</taxon>
        <taxon>Actinomycetes</taxon>
        <taxon>Micromonosporales</taxon>
        <taxon>Micromonosporaceae</taxon>
        <taxon>Actinoplanes</taxon>
    </lineage>
</organism>
<accession>A0ABQ3WZ24</accession>
<feature type="domain" description="DUF397" evidence="1">
    <location>
        <begin position="30"/>
        <end position="80"/>
    </location>
</feature>
<dbReference type="InterPro" id="IPR007278">
    <property type="entry name" value="DUF397"/>
</dbReference>
<dbReference type="Pfam" id="PF04149">
    <property type="entry name" value="DUF397"/>
    <property type="match status" value="1"/>
</dbReference>
<proteinExistence type="predicted"/>
<reference evidence="2" key="1">
    <citation type="submission" date="2021-01" db="EMBL/GenBank/DDBJ databases">
        <title>Whole genome shotgun sequence of Actinoplanes capillaceus NBRC 16408.</title>
        <authorList>
            <person name="Komaki H."/>
            <person name="Tamura T."/>
        </authorList>
    </citation>
    <scope>NUCLEOTIDE SEQUENCE [LARGE SCALE GENOMIC DNA]</scope>
    <source>
        <strain evidence="2">NBRC 16408</strain>
    </source>
</reference>
<evidence type="ECO:0000259" key="1">
    <source>
        <dbReference type="Pfam" id="PF04149"/>
    </source>
</evidence>
<evidence type="ECO:0000313" key="2">
    <source>
        <dbReference type="EMBL" id="GID51546.1"/>
    </source>
</evidence>